<evidence type="ECO:0000313" key="1">
    <source>
        <dbReference type="EMBL" id="KAK6743071.1"/>
    </source>
</evidence>
<proteinExistence type="predicted"/>
<name>A0ABR1CYX7_NECAM</name>
<organism evidence="1 2">
    <name type="scientific">Necator americanus</name>
    <name type="common">Human hookworm</name>
    <dbReference type="NCBI Taxonomy" id="51031"/>
    <lineage>
        <taxon>Eukaryota</taxon>
        <taxon>Metazoa</taxon>
        <taxon>Ecdysozoa</taxon>
        <taxon>Nematoda</taxon>
        <taxon>Chromadorea</taxon>
        <taxon>Rhabditida</taxon>
        <taxon>Rhabditina</taxon>
        <taxon>Rhabditomorpha</taxon>
        <taxon>Strongyloidea</taxon>
        <taxon>Ancylostomatidae</taxon>
        <taxon>Bunostominae</taxon>
        <taxon>Necator</taxon>
    </lineage>
</organism>
<evidence type="ECO:0000313" key="2">
    <source>
        <dbReference type="Proteomes" id="UP001303046"/>
    </source>
</evidence>
<keyword evidence="2" id="KW-1185">Reference proteome</keyword>
<sequence length="81" mass="9387">MELSVNYSPHSRTSPSNRSNPRFYYATLFIKRQRVVSPAIQPVALFQLTTNDECLKVSRYHVSQLSLFSRKISSQTNENLH</sequence>
<dbReference type="EMBL" id="JAVFWL010000003">
    <property type="protein sequence ID" value="KAK6743071.1"/>
    <property type="molecule type" value="Genomic_DNA"/>
</dbReference>
<dbReference type="Proteomes" id="UP001303046">
    <property type="component" value="Unassembled WGS sequence"/>
</dbReference>
<protein>
    <submittedName>
        <fullName evidence="1">Uncharacterized protein</fullName>
    </submittedName>
</protein>
<comment type="caution">
    <text evidence="1">The sequence shown here is derived from an EMBL/GenBank/DDBJ whole genome shotgun (WGS) entry which is preliminary data.</text>
</comment>
<accession>A0ABR1CYX7</accession>
<gene>
    <name evidence="1" type="primary">Necator_chrIII.g11140</name>
    <name evidence="1" type="ORF">RB195_010375</name>
</gene>
<reference evidence="1 2" key="1">
    <citation type="submission" date="2023-08" db="EMBL/GenBank/DDBJ databases">
        <title>A Necator americanus chromosomal reference genome.</title>
        <authorList>
            <person name="Ilik V."/>
            <person name="Petrzelkova K.J."/>
            <person name="Pardy F."/>
            <person name="Fuh T."/>
            <person name="Niatou-Singa F.S."/>
            <person name="Gouil Q."/>
            <person name="Baker L."/>
            <person name="Ritchie M.E."/>
            <person name="Jex A.R."/>
            <person name="Gazzola D."/>
            <person name="Li H."/>
            <person name="Toshio Fujiwara R."/>
            <person name="Zhan B."/>
            <person name="Aroian R.V."/>
            <person name="Pafco B."/>
            <person name="Schwarz E.M."/>
        </authorList>
    </citation>
    <scope>NUCLEOTIDE SEQUENCE [LARGE SCALE GENOMIC DNA]</scope>
    <source>
        <strain evidence="1 2">Aroian</strain>
        <tissue evidence="1">Whole animal</tissue>
    </source>
</reference>